<dbReference type="OrthoDB" id="63989at2759"/>
<name>A0A2P5CD01_PARAD</name>
<dbReference type="EMBL" id="JXTB01000145">
    <property type="protein sequence ID" value="PON58901.1"/>
    <property type="molecule type" value="Genomic_DNA"/>
</dbReference>
<sequence length="95" mass="11200">MRNFRVLVRPSADELMFHPFLWYSYKRIHFLCEFSWRAKKEAKNSSLIQAILKSNAYEVLDPGWGSRINHLTRGCENDIFQVSLLYASVVLIFLC</sequence>
<dbReference type="Proteomes" id="UP000237105">
    <property type="component" value="Unassembled WGS sequence"/>
</dbReference>
<dbReference type="AlphaFoldDB" id="A0A2P5CD01"/>
<organism evidence="1 2">
    <name type="scientific">Parasponia andersonii</name>
    <name type="common">Sponia andersonii</name>
    <dbReference type="NCBI Taxonomy" id="3476"/>
    <lineage>
        <taxon>Eukaryota</taxon>
        <taxon>Viridiplantae</taxon>
        <taxon>Streptophyta</taxon>
        <taxon>Embryophyta</taxon>
        <taxon>Tracheophyta</taxon>
        <taxon>Spermatophyta</taxon>
        <taxon>Magnoliopsida</taxon>
        <taxon>eudicotyledons</taxon>
        <taxon>Gunneridae</taxon>
        <taxon>Pentapetalae</taxon>
        <taxon>rosids</taxon>
        <taxon>fabids</taxon>
        <taxon>Rosales</taxon>
        <taxon>Cannabaceae</taxon>
        <taxon>Parasponia</taxon>
    </lineage>
</organism>
<gene>
    <name evidence="1" type="ORF">PanWU01x14_164160</name>
</gene>
<proteinExistence type="predicted"/>
<evidence type="ECO:0000313" key="2">
    <source>
        <dbReference type="Proteomes" id="UP000237105"/>
    </source>
</evidence>
<accession>A0A2P5CD01</accession>
<keyword evidence="2" id="KW-1185">Reference proteome</keyword>
<comment type="caution">
    <text evidence="1">The sequence shown here is derived from an EMBL/GenBank/DDBJ whole genome shotgun (WGS) entry which is preliminary data.</text>
</comment>
<evidence type="ECO:0000313" key="1">
    <source>
        <dbReference type="EMBL" id="PON58901.1"/>
    </source>
</evidence>
<protein>
    <submittedName>
        <fullName evidence="1">Uncharacterized protein</fullName>
    </submittedName>
</protein>
<reference evidence="2" key="1">
    <citation type="submission" date="2016-06" db="EMBL/GenBank/DDBJ databases">
        <title>Parallel loss of symbiosis genes in relatives of nitrogen-fixing non-legume Parasponia.</title>
        <authorList>
            <person name="Van Velzen R."/>
            <person name="Holmer R."/>
            <person name="Bu F."/>
            <person name="Rutten L."/>
            <person name="Van Zeijl A."/>
            <person name="Liu W."/>
            <person name="Santuari L."/>
            <person name="Cao Q."/>
            <person name="Sharma T."/>
            <person name="Shen D."/>
            <person name="Roswanjaya Y."/>
            <person name="Wardhani T."/>
            <person name="Kalhor M.S."/>
            <person name="Jansen J."/>
            <person name="Van den Hoogen J."/>
            <person name="Gungor B."/>
            <person name="Hartog M."/>
            <person name="Hontelez J."/>
            <person name="Verver J."/>
            <person name="Yang W.-C."/>
            <person name="Schijlen E."/>
            <person name="Repin R."/>
            <person name="Schilthuizen M."/>
            <person name="Schranz E."/>
            <person name="Heidstra R."/>
            <person name="Miyata K."/>
            <person name="Fedorova E."/>
            <person name="Kohlen W."/>
            <person name="Bisseling T."/>
            <person name="Smit S."/>
            <person name="Geurts R."/>
        </authorList>
    </citation>
    <scope>NUCLEOTIDE SEQUENCE [LARGE SCALE GENOMIC DNA]</scope>
    <source>
        <strain evidence="2">cv. WU1-14</strain>
    </source>
</reference>